<name>A0ABW3TS55_9MICO</name>
<dbReference type="SMART" id="SM00062">
    <property type="entry name" value="PBPb"/>
    <property type="match status" value="1"/>
</dbReference>
<feature type="domain" description="Solute-binding protein family 3/N-terminal" evidence="3">
    <location>
        <begin position="45"/>
        <end position="274"/>
    </location>
</feature>
<organism evidence="4 5">
    <name type="scientific">Leucobacter albus</name>
    <dbReference type="NCBI Taxonomy" id="272210"/>
    <lineage>
        <taxon>Bacteria</taxon>
        <taxon>Bacillati</taxon>
        <taxon>Actinomycetota</taxon>
        <taxon>Actinomycetes</taxon>
        <taxon>Micrococcales</taxon>
        <taxon>Microbacteriaceae</taxon>
        <taxon>Leucobacter</taxon>
    </lineage>
</organism>
<reference evidence="5" key="1">
    <citation type="journal article" date="2019" name="Int. J. Syst. Evol. Microbiol.">
        <title>The Global Catalogue of Microorganisms (GCM) 10K type strain sequencing project: providing services to taxonomists for standard genome sequencing and annotation.</title>
        <authorList>
            <consortium name="The Broad Institute Genomics Platform"/>
            <consortium name="The Broad Institute Genome Sequencing Center for Infectious Disease"/>
            <person name="Wu L."/>
            <person name="Ma J."/>
        </authorList>
    </citation>
    <scope>NUCLEOTIDE SEQUENCE [LARGE SCALE GENOMIC DNA]</scope>
    <source>
        <strain evidence="5">CCUG 50213</strain>
    </source>
</reference>
<dbReference type="Proteomes" id="UP001597181">
    <property type="component" value="Unassembled WGS sequence"/>
</dbReference>
<dbReference type="PANTHER" id="PTHR35936:SF17">
    <property type="entry name" value="ARGININE-BINDING EXTRACELLULAR PROTEIN ARTP"/>
    <property type="match status" value="1"/>
</dbReference>
<evidence type="ECO:0000313" key="4">
    <source>
        <dbReference type="EMBL" id="MFD1203317.1"/>
    </source>
</evidence>
<feature type="signal peptide" evidence="2">
    <location>
        <begin position="1"/>
        <end position="27"/>
    </location>
</feature>
<gene>
    <name evidence="4" type="ORF">ACFQ3U_15575</name>
</gene>
<comment type="caution">
    <text evidence="4">The sequence shown here is derived from an EMBL/GenBank/DDBJ whole genome shotgun (WGS) entry which is preliminary data.</text>
</comment>
<evidence type="ECO:0000256" key="1">
    <source>
        <dbReference type="ARBA" id="ARBA00022729"/>
    </source>
</evidence>
<dbReference type="InterPro" id="IPR001638">
    <property type="entry name" value="Solute-binding_3/MltF_N"/>
</dbReference>
<dbReference type="PANTHER" id="PTHR35936">
    <property type="entry name" value="MEMBRANE-BOUND LYTIC MUREIN TRANSGLYCOSYLASE F"/>
    <property type="match status" value="1"/>
</dbReference>
<dbReference type="Gene3D" id="3.40.190.10">
    <property type="entry name" value="Periplasmic binding protein-like II"/>
    <property type="match status" value="2"/>
</dbReference>
<dbReference type="SUPFAM" id="SSF53850">
    <property type="entry name" value="Periplasmic binding protein-like II"/>
    <property type="match status" value="1"/>
</dbReference>
<evidence type="ECO:0000256" key="2">
    <source>
        <dbReference type="SAM" id="SignalP"/>
    </source>
</evidence>
<evidence type="ECO:0000259" key="3">
    <source>
        <dbReference type="SMART" id="SM00062"/>
    </source>
</evidence>
<accession>A0ABW3TS55</accession>
<protein>
    <submittedName>
        <fullName evidence="4">Transporter substrate-binding domain-containing protein</fullName>
    </submittedName>
</protein>
<dbReference type="Pfam" id="PF00497">
    <property type="entry name" value="SBP_bac_3"/>
    <property type="match status" value="1"/>
</dbReference>
<proteinExistence type="predicted"/>
<keyword evidence="5" id="KW-1185">Reference proteome</keyword>
<keyword evidence="1 2" id="KW-0732">Signal</keyword>
<dbReference type="EMBL" id="JBHTLY010000011">
    <property type="protein sequence ID" value="MFD1203317.1"/>
    <property type="molecule type" value="Genomic_DNA"/>
</dbReference>
<dbReference type="RefSeq" id="WP_343960366.1">
    <property type="nucleotide sequence ID" value="NZ_BAAAKZ010000007.1"/>
</dbReference>
<feature type="chain" id="PRO_5046481567" evidence="2">
    <location>
        <begin position="28"/>
        <end position="285"/>
    </location>
</feature>
<evidence type="ECO:0000313" key="5">
    <source>
        <dbReference type="Proteomes" id="UP001597181"/>
    </source>
</evidence>
<sequence>MGNQLKSVLGLTAALGLAVTLSACSQAAPEPGAADGPAGLHEAGTLNDCVALSYEPLEYYENGTSGEVIGWDVDAAREVGKLLGVETKVNVMDFDGLIPGLQSGKCDLVWSGMYVNEQRVQVTDAVPVLQTGTQVVLRKEIAGKVTEQLDLCGLRLAAQTGSEDEAHVKEVSEKCVAEGKPELAITGYPGSVDAIPAIRSGKLDGLADTSVLAATLATKNDDLTAVAGLFPADYWFGAFTDKGSEISPEIEKAIHTLIENGTLAKLAEEYGLNPDDVAKVDTKAF</sequence>
<dbReference type="PROSITE" id="PS51257">
    <property type="entry name" value="PROKAR_LIPOPROTEIN"/>
    <property type="match status" value="1"/>
</dbReference>